<dbReference type="InterPro" id="IPR006860">
    <property type="entry name" value="FecR"/>
</dbReference>
<accession>A0A6I6JRR3</accession>
<dbReference type="GO" id="GO:0016989">
    <property type="term" value="F:sigma factor antagonist activity"/>
    <property type="evidence" value="ECO:0007669"/>
    <property type="project" value="TreeGrafter"/>
</dbReference>
<evidence type="ECO:0000313" key="4">
    <source>
        <dbReference type="EMBL" id="QGY42797.1"/>
    </source>
</evidence>
<proteinExistence type="predicted"/>
<gene>
    <name evidence="4" type="ORF">GM418_03760</name>
</gene>
<keyword evidence="1" id="KW-0472">Membrane</keyword>
<dbReference type="PANTHER" id="PTHR30273">
    <property type="entry name" value="PERIPLASMIC SIGNAL SENSOR AND SIGMA FACTOR ACTIVATOR FECR-RELATED"/>
    <property type="match status" value="1"/>
</dbReference>
<keyword evidence="1" id="KW-0812">Transmembrane</keyword>
<dbReference type="KEGG" id="mcos:GM418_03760"/>
<sequence>MNDELERLIARYLAGDTSVEENKQLLAFIEATQENKEFFRQIKDNYLLSGTLNPGFNKDENWFRLQKNITTPAPRKNHHLLGVKILRWAAVILFAFLSGFFINYLLQLGADDISSPVCEISAAKGARTFAVLSDSTKVWLNGGSKLTLAEDFNKESRDVFLNGEAFFDVSKSKDKYFNVYSSNIFIRVLGTQFNVKSYETDDVIETTLKEGKINIYEIGKNENRQIVTLSPNQKVTYVKGTGEISSENLKREYKKTVEKDEEVRYQESNYLIARKVNPADYSSWKDGKLIFRKDRLEDIALSLERHFNVNIRIEDEMAKEVLINANFKNETIEQVLYALSLTSSIDYEISLNQISIRYKPNKMQSK</sequence>
<evidence type="ECO:0000256" key="1">
    <source>
        <dbReference type="SAM" id="Phobius"/>
    </source>
</evidence>
<keyword evidence="1" id="KW-1133">Transmembrane helix</keyword>
<dbReference type="InterPro" id="IPR032508">
    <property type="entry name" value="FecR_C"/>
</dbReference>
<dbReference type="InterPro" id="IPR012373">
    <property type="entry name" value="Ferrdict_sens_TM"/>
</dbReference>
<dbReference type="PANTHER" id="PTHR30273:SF2">
    <property type="entry name" value="PROTEIN FECR"/>
    <property type="match status" value="1"/>
</dbReference>
<feature type="transmembrane region" description="Helical" evidence="1">
    <location>
        <begin position="85"/>
        <end position="106"/>
    </location>
</feature>
<dbReference type="Proteomes" id="UP000428260">
    <property type="component" value="Chromosome"/>
</dbReference>
<dbReference type="Gene3D" id="2.60.120.1440">
    <property type="match status" value="1"/>
</dbReference>
<feature type="domain" description="Protein FecR C-terminal" evidence="3">
    <location>
        <begin position="288"/>
        <end position="356"/>
    </location>
</feature>
<dbReference type="Pfam" id="PF04773">
    <property type="entry name" value="FecR"/>
    <property type="match status" value="1"/>
</dbReference>
<evidence type="ECO:0000313" key="5">
    <source>
        <dbReference type="Proteomes" id="UP000428260"/>
    </source>
</evidence>
<dbReference type="Pfam" id="PF16344">
    <property type="entry name" value="FecR_C"/>
    <property type="match status" value="1"/>
</dbReference>
<organism evidence="4 5">
    <name type="scientific">Maribellus comscasis</name>
    <dbReference type="NCBI Taxonomy" id="2681766"/>
    <lineage>
        <taxon>Bacteria</taxon>
        <taxon>Pseudomonadati</taxon>
        <taxon>Bacteroidota</taxon>
        <taxon>Bacteroidia</taxon>
        <taxon>Marinilabiliales</taxon>
        <taxon>Prolixibacteraceae</taxon>
        <taxon>Maribellus</taxon>
    </lineage>
</organism>
<dbReference type="RefSeq" id="WP_158863290.1">
    <property type="nucleotide sequence ID" value="NZ_CP046401.1"/>
</dbReference>
<dbReference type="EMBL" id="CP046401">
    <property type="protein sequence ID" value="QGY42797.1"/>
    <property type="molecule type" value="Genomic_DNA"/>
</dbReference>
<dbReference type="PIRSF" id="PIRSF018266">
    <property type="entry name" value="FecR"/>
    <property type="match status" value="1"/>
</dbReference>
<dbReference type="AlphaFoldDB" id="A0A6I6JRR3"/>
<dbReference type="Gene3D" id="3.55.50.30">
    <property type="match status" value="1"/>
</dbReference>
<feature type="domain" description="FecR protein" evidence="2">
    <location>
        <begin position="120"/>
        <end position="213"/>
    </location>
</feature>
<protein>
    <submittedName>
        <fullName evidence="4">DUF4974 domain-containing protein</fullName>
    </submittedName>
</protein>
<keyword evidence="5" id="KW-1185">Reference proteome</keyword>
<evidence type="ECO:0000259" key="2">
    <source>
        <dbReference type="Pfam" id="PF04773"/>
    </source>
</evidence>
<reference evidence="4 5" key="1">
    <citation type="submission" date="2019-11" db="EMBL/GenBank/DDBJ databases">
        <authorList>
            <person name="Zheng R.K."/>
            <person name="Sun C.M."/>
        </authorList>
    </citation>
    <scope>NUCLEOTIDE SEQUENCE [LARGE SCALE GENOMIC DNA]</scope>
    <source>
        <strain evidence="4 5">WC007</strain>
    </source>
</reference>
<evidence type="ECO:0000259" key="3">
    <source>
        <dbReference type="Pfam" id="PF16344"/>
    </source>
</evidence>
<name>A0A6I6JRR3_9BACT</name>